<dbReference type="InterPro" id="IPR038727">
    <property type="entry name" value="NadR/Ttd14_AAA_dom"/>
</dbReference>
<dbReference type="InterPro" id="IPR027417">
    <property type="entry name" value="P-loop_NTPase"/>
</dbReference>
<dbReference type="OrthoDB" id="5638848at2"/>
<evidence type="ECO:0000259" key="1">
    <source>
        <dbReference type="Pfam" id="PF13521"/>
    </source>
</evidence>
<protein>
    <submittedName>
        <fullName evidence="2">Predicted ATPase</fullName>
    </submittedName>
</protein>
<accession>A0A1H4LZU6</accession>
<dbReference type="Gene3D" id="3.40.50.300">
    <property type="entry name" value="P-loop containing nucleotide triphosphate hydrolases"/>
    <property type="match status" value="1"/>
</dbReference>
<reference evidence="2 3" key="1">
    <citation type="submission" date="2016-10" db="EMBL/GenBank/DDBJ databases">
        <authorList>
            <person name="de Groot N.N."/>
        </authorList>
    </citation>
    <scope>NUCLEOTIDE SEQUENCE [LARGE SCALE GENOMIC DNA]</scope>
    <source>
        <strain evidence="2 3">MT12</strain>
    </source>
</reference>
<name>A0A1H4LZU6_9BRAD</name>
<dbReference type="Pfam" id="PF13521">
    <property type="entry name" value="AAA_28"/>
    <property type="match status" value="1"/>
</dbReference>
<evidence type="ECO:0000313" key="2">
    <source>
        <dbReference type="EMBL" id="SEB75785.1"/>
    </source>
</evidence>
<gene>
    <name evidence="2" type="ORF">SAMN05444164_0149</name>
</gene>
<proteinExistence type="predicted"/>
<evidence type="ECO:0000313" key="3">
    <source>
        <dbReference type="Proteomes" id="UP000198992"/>
    </source>
</evidence>
<feature type="domain" description="NadR/Ttd14 AAA" evidence="1">
    <location>
        <begin position="59"/>
        <end position="219"/>
    </location>
</feature>
<sequence length="236" mass="25466">MARRRPLRTPNSKASLVAPVETVPGNLSQTALDSEDATSVAVLFVCPERKGILLNSRFVLISGCSGGGKSTLLAELRARGYPVVEEAGRRIIAEQLVSGGNALPWVDTAAFLRRAIDVALKDMAIAEAQSGWVFFDRGLVDAASALEALTGEPVLHPVCSDHRYHARVFATPPWPEIYVTDTERRHGFEAATAEYQRLMETLPMLGYDVISLPKISPSARADFLLATLGDVTPPVA</sequence>
<organism evidence="2 3">
    <name type="scientific">Bradyrhizobium erythrophlei</name>
    <dbReference type="NCBI Taxonomy" id="1437360"/>
    <lineage>
        <taxon>Bacteria</taxon>
        <taxon>Pseudomonadati</taxon>
        <taxon>Pseudomonadota</taxon>
        <taxon>Alphaproteobacteria</taxon>
        <taxon>Hyphomicrobiales</taxon>
        <taxon>Nitrobacteraceae</taxon>
        <taxon>Bradyrhizobium</taxon>
    </lineage>
</organism>
<dbReference type="SUPFAM" id="SSF52540">
    <property type="entry name" value="P-loop containing nucleoside triphosphate hydrolases"/>
    <property type="match status" value="1"/>
</dbReference>
<dbReference type="AlphaFoldDB" id="A0A1H4LZU6"/>
<dbReference type="Proteomes" id="UP000198992">
    <property type="component" value="Unassembled WGS sequence"/>
</dbReference>
<dbReference type="EMBL" id="FNTH01000001">
    <property type="protein sequence ID" value="SEB75785.1"/>
    <property type="molecule type" value="Genomic_DNA"/>
</dbReference>